<dbReference type="InterPro" id="IPR052048">
    <property type="entry name" value="ST_Response_Regulator"/>
</dbReference>
<evidence type="ECO:0000313" key="2">
    <source>
        <dbReference type="EMBL" id="UYP44113.1"/>
    </source>
</evidence>
<sequence>MAKILIVDDAKFMRNILVKILTANGHQIVGEADSANEGIEKFKELSPDLVTMDICMPDKSGMEAIKEIIEIDPNAKIVVCSSLGQELMVMEAIQMGAKDFIVKPFKKEKLAEMINKIVQEP</sequence>
<dbReference type="PROSITE" id="PS50110">
    <property type="entry name" value="RESPONSE_REGULATORY"/>
    <property type="match status" value="1"/>
</dbReference>
<gene>
    <name evidence="2" type="ORF">NEF87_000398</name>
</gene>
<dbReference type="Proteomes" id="UP001208689">
    <property type="component" value="Chromosome"/>
</dbReference>
<dbReference type="PANTHER" id="PTHR43228:SF1">
    <property type="entry name" value="TWO-COMPONENT RESPONSE REGULATOR ARR22"/>
    <property type="match status" value="1"/>
</dbReference>
<evidence type="ECO:0000259" key="1">
    <source>
        <dbReference type="PROSITE" id="PS50110"/>
    </source>
</evidence>
<keyword evidence="3" id="KW-1185">Reference proteome</keyword>
<dbReference type="PANTHER" id="PTHR43228">
    <property type="entry name" value="TWO-COMPONENT RESPONSE REGULATOR"/>
    <property type="match status" value="1"/>
</dbReference>
<organism evidence="2 3">
    <name type="scientific">Candidatus Lokiarchaeum ossiferum</name>
    <dbReference type="NCBI Taxonomy" id="2951803"/>
    <lineage>
        <taxon>Archaea</taxon>
        <taxon>Promethearchaeati</taxon>
        <taxon>Promethearchaeota</taxon>
        <taxon>Promethearchaeia</taxon>
        <taxon>Promethearchaeales</taxon>
        <taxon>Promethearchaeaceae</taxon>
        <taxon>Candidatus Lokiarchaeum</taxon>
    </lineage>
</organism>
<dbReference type="EMBL" id="CP104013">
    <property type="protein sequence ID" value="UYP44113.1"/>
    <property type="molecule type" value="Genomic_DNA"/>
</dbReference>
<feature type="domain" description="Response regulatory" evidence="1">
    <location>
        <begin position="3"/>
        <end position="118"/>
    </location>
</feature>
<dbReference type="InterPro" id="IPR001789">
    <property type="entry name" value="Sig_transdc_resp-reg_receiver"/>
</dbReference>
<reference evidence="2" key="1">
    <citation type="submission" date="2022-09" db="EMBL/GenBank/DDBJ databases">
        <title>Actin cytoskeleton and complex cell architecture in an #Asgard archaeon.</title>
        <authorList>
            <person name="Ponce Toledo R.I."/>
            <person name="Schleper C."/>
            <person name="Rodrigues Oliveira T."/>
            <person name="Wollweber F."/>
            <person name="Xu J."/>
            <person name="Rittmann S."/>
            <person name="Klingl A."/>
            <person name="Pilhofer M."/>
        </authorList>
    </citation>
    <scope>NUCLEOTIDE SEQUENCE</scope>
    <source>
        <strain evidence="2">B-35</strain>
    </source>
</reference>
<dbReference type="Pfam" id="PF00072">
    <property type="entry name" value="Response_reg"/>
    <property type="match status" value="1"/>
</dbReference>
<accession>A0ABY6HKS8</accession>
<evidence type="ECO:0000313" key="3">
    <source>
        <dbReference type="Proteomes" id="UP001208689"/>
    </source>
</evidence>
<dbReference type="SUPFAM" id="SSF52172">
    <property type="entry name" value="CheY-like"/>
    <property type="match status" value="1"/>
</dbReference>
<protein>
    <submittedName>
        <fullName evidence="2">Chemotaxis protein CheY</fullName>
    </submittedName>
</protein>
<dbReference type="Gene3D" id="3.40.50.2300">
    <property type="match status" value="1"/>
</dbReference>
<dbReference type="InterPro" id="IPR011006">
    <property type="entry name" value="CheY-like_superfamily"/>
</dbReference>
<name>A0ABY6HKS8_9ARCH</name>
<dbReference type="SMART" id="SM00448">
    <property type="entry name" value="REC"/>
    <property type="match status" value="1"/>
</dbReference>
<proteinExistence type="predicted"/>